<dbReference type="InterPro" id="IPR057326">
    <property type="entry name" value="KR_dom"/>
</dbReference>
<dbReference type="PRINTS" id="PR00080">
    <property type="entry name" value="SDRFAMILY"/>
</dbReference>
<dbReference type="AlphaFoldDB" id="A0A1H2NCV2"/>
<sequence length="268" mass="27537">MVQGGVAAQARGMTTAPTTKIAVITGASRGLGRSMAEHLAARGWDVVGTYQSRPDAADEVVEAVRAAGRTATFLPFDASDPSSVPAFAGALRARLQETFGREGFDALVNNAGVGLSKPYVDTTGADLDSILDIHVKTPFLLTQALLPLLVDGGQVLNVSSGLATFVGPGMSAYASAKGAIEVLTRYQAQELGSRRIRVNVLRPGAIATDFGGGAVRDNAQYNAAVSAMIALGRPGEADDIGAGVAAILSDDLRWANGTAIELSGGQRL</sequence>
<dbReference type="GO" id="GO:0016491">
    <property type="term" value="F:oxidoreductase activity"/>
    <property type="evidence" value="ECO:0007669"/>
    <property type="project" value="UniProtKB-KW"/>
</dbReference>
<dbReference type="InterPro" id="IPR036291">
    <property type="entry name" value="NAD(P)-bd_dom_sf"/>
</dbReference>
<dbReference type="EMBL" id="LT629799">
    <property type="protein sequence ID" value="SDV02981.1"/>
    <property type="molecule type" value="Genomic_DNA"/>
</dbReference>
<organism evidence="4 5">
    <name type="scientific">Microlunatus sagamiharensis</name>
    <dbReference type="NCBI Taxonomy" id="546874"/>
    <lineage>
        <taxon>Bacteria</taxon>
        <taxon>Bacillati</taxon>
        <taxon>Actinomycetota</taxon>
        <taxon>Actinomycetes</taxon>
        <taxon>Propionibacteriales</taxon>
        <taxon>Propionibacteriaceae</taxon>
        <taxon>Microlunatus</taxon>
    </lineage>
</organism>
<reference evidence="5" key="1">
    <citation type="submission" date="2016-10" db="EMBL/GenBank/DDBJ databases">
        <authorList>
            <person name="Varghese N."/>
            <person name="Submissions S."/>
        </authorList>
    </citation>
    <scope>NUCLEOTIDE SEQUENCE [LARGE SCALE GENOMIC DNA]</scope>
    <source>
        <strain evidence="5">DSM 21743</strain>
    </source>
</reference>
<dbReference type="Proteomes" id="UP000198825">
    <property type="component" value="Chromosome I"/>
</dbReference>
<evidence type="ECO:0000313" key="4">
    <source>
        <dbReference type="EMBL" id="SDV02981.1"/>
    </source>
</evidence>
<evidence type="ECO:0000256" key="1">
    <source>
        <dbReference type="ARBA" id="ARBA00006484"/>
    </source>
</evidence>
<keyword evidence="2" id="KW-0560">Oxidoreductase</keyword>
<dbReference type="STRING" id="546874.SAMN04488544_3726"/>
<dbReference type="InterPro" id="IPR002347">
    <property type="entry name" value="SDR_fam"/>
</dbReference>
<dbReference type="PANTHER" id="PTHR43639">
    <property type="entry name" value="OXIDOREDUCTASE, SHORT-CHAIN DEHYDROGENASE/REDUCTASE FAMILY (AFU_ORTHOLOGUE AFUA_5G02870)"/>
    <property type="match status" value="1"/>
</dbReference>
<dbReference type="Gene3D" id="3.40.50.720">
    <property type="entry name" value="NAD(P)-binding Rossmann-like Domain"/>
    <property type="match status" value="1"/>
</dbReference>
<evidence type="ECO:0000259" key="3">
    <source>
        <dbReference type="SMART" id="SM00822"/>
    </source>
</evidence>
<name>A0A1H2NCV2_9ACTN</name>
<proteinExistence type="inferred from homology"/>
<accession>A0A1H2NCV2</accession>
<comment type="similarity">
    <text evidence="1">Belongs to the short-chain dehydrogenases/reductases (SDR) family.</text>
</comment>
<dbReference type="SMART" id="SM00822">
    <property type="entry name" value="PKS_KR"/>
    <property type="match status" value="1"/>
</dbReference>
<dbReference type="Pfam" id="PF13561">
    <property type="entry name" value="adh_short_C2"/>
    <property type="match status" value="1"/>
</dbReference>
<evidence type="ECO:0000313" key="5">
    <source>
        <dbReference type="Proteomes" id="UP000198825"/>
    </source>
</evidence>
<dbReference type="PRINTS" id="PR00081">
    <property type="entry name" value="GDHRDH"/>
</dbReference>
<gene>
    <name evidence="4" type="ORF">SAMN04488544_3726</name>
</gene>
<feature type="domain" description="Ketoreductase" evidence="3">
    <location>
        <begin position="20"/>
        <end position="218"/>
    </location>
</feature>
<keyword evidence="5" id="KW-1185">Reference proteome</keyword>
<protein>
    <submittedName>
        <fullName evidence="4">NAD(P)-dependent dehydrogenase, short-chain alcohol dehydrogenase family</fullName>
    </submittedName>
</protein>
<dbReference type="PANTHER" id="PTHR43639:SF1">
    <property type="entry name" value="SHORT-CHAIN DEHYDROGENASE_REDUCTASE FAMILY PROTEIN"/>
    <property type="match status" value="1"/>
</dbReference>
<dbReference type="SUPFAM" id="SSF51735">
    <property type="entry name" value="NAD(P)-binding Rossmann-fold domains"/>
    <property type="match status" value="1"/>
</dbReference>
<evidence type="ECO:0000256" key="2">
    <source>
        <dbReference type="ARBA" id="ARBA00023002"/>
    </source>
</evidence>